<feature type="transmembrane region" description="Helical" evidence="2">
    <location>
        <begin position="59"/>
        <end position="76"/>
    </location>
</feature>
<evidence type="ECO:0000313" key="3">
    <source>
        <dbReference type="EMBL" id="GAC47065.1"/>
    </source>
</evidence>
<evidence type="ECO:0000256" key="1">
    <source>
        <dbReference type="SAM" id="MobiDB-lite"/>
    </source>
</evidence>
<dbReference type="InterPro" id="IPR017516">
    <property type="entry name" value="AbrB_dup"/>
</dbReference>
<keyword evidence="2" id="KW-0472">Membrane</keyword>
<dbReference type="NCBIfam" id="TIGR03082">
    <property type="entry name" value="Gneg_AbrB_dup"/>
    <property type="match status" value="1"/>
</dbReference>
<keyword evidence="2" id="KW-0812">Transmembrane</keyword>
<sequence length="391" mass="39359">MSDAEGTEIRADGAAPSTDGARPRPLARLDRVSRWFLLAALTVGVSILLDLIDVDAAPLFAGLLVAALLAIAGLAPRPRPNTSTAPSSPDPPMVPRAAMLAAQGTVGVYIGTMADPTTVSGLGSAWLPVLVVGLCTLALSVAGGALLGLHRDVDTMTGSLALVAGGASGLVALTRDLGGDERVVAVVQYVRVALVTSTIPLVASLVFHASSSKVEVAGPSWTAQAAGVLLLAVCIGVGYPLGRLIHLPAAGLLAPMALATAAELTGIAGDAAVPSVLLAIAYAAIGWQAGLGFTLPRLRAIGRILPAAIVLILAIGVGCALLGVLLSWWTGESMFDCYLATTPGGIYAVLAAATAAGSNVAFVVAAQILRVLLMLFVAPFAARAAARRRPS</sequence>
<feature type="transmembrane region" description="Helical" evidence="2">
    <location>
        <begin position="249"/>
        <end position="269"/>
    </location>
</feature>
<dbReference type="GO" id="GO:0016020">
    <property type="term" value="C:membrane"/>
    <property type="evidence" value="ECO:0007669"/>
    <property type="project" value="InterPro"/>
</dbReference>
<dbReference type="eggNOG" id="COG3180">
    <property type="taxonomic scope" value="Bacteria"/>
</dbReference>
<feature type="transmembrane region" description="Helical" evidence="2">
    <location>
        <begin position="155"/>
        <end position="174"/>
    </location>
</feature>
<keyword evidence="4" id="KW-1185">Reference proteome</keyword>
<dbReference type="GO" id="GO:0010468">
    <property type="term" value="P:regulation of gene expression"/>
    <property type="evidence" value="ECO:0007669"/>
    <property type="project" value="InterPro"/>
</dbReference>
<feature type="transmembrane region" description="Helical" evidence="2">
    <location>
        <begin position="32"/>
        <end position="52"/>
    </location>
</feature>
<feature type="transmembrane region" description="Helical" evidence="2">
    <location>
        <begin position="186"/>
        <end position="209"/>
    </location>
</feature>
<name>L7KDX3_9ACTN</name>
<dbReference type="PANTHER" id="PTHR38457:SF1">
    <property type="entry name" value="REGULATOR ABRB-RELATED"/>
    <property type="match status" value="1"/>
</dbReference>
<dbReference type="EMBL" id="BANR01000003">
    <property type="protein sequence ID" value="GAC47065.1"/>
    <property type="molecule type" value="Genomic_DNA"/>
</dbReference>
<feature type="transmembrane region" description="Helical" evidence="2">
    <location>
        <begin position="349"/>
        <end position="382"/>
    </location>
</feature>
<accession>L7KDX3</accession>
<gene>
    <name evidence="3" type="ORF">GOACH_03_00810</name>
</gene>
<evidence type="ECO:0008006" key="5">
    <source>
        <dbReference type="Google" id="ProtNLM"/>
    </source>
</evidence>
<comment type="caution">
    <text evidence="3">The sequence shown here is derived from an EMBL/GenBank/DDBJ whole genome shotgun (WGS) entry which is preliminary data.</text>
</comment>
<dbReference type="STRING" id="1220583.GOACH_03_00810"/>
<keyword evidence="2" id="KW-1133">Transmembrane helix</keyword>
<dbReference type="PANTHER" id="PTHR38457">
    <property type="entry name" value="REGULATOR ABRB-RELATED"/>
    <property type="match status" value="1"/>
</dbReference>
<dbReference type="InterPro" id="IPR007820">
    <property type="entry name" value="AbrB_fam"/>
</dbReference>
<protein>
    <recommendedName>
        <fullName evidence="5">AbrB family transcriptional regulator</fullName>
    </recommendedName>
</protein>
<reference evidence="3 4" key="1">
    <citation type="submission" date="2012-12" db="EMBL/GenBank/DDBJ databases">
        <title>Whole genome shotgun sequence of Gordonia aichiensis NBRC 108223.</title>
        <authorList>
            <person name="Isaki-Nakamura S."/>
            <person name="Hosoyama A."/>
            <person name="Tsuchikane K."/>
            <person name="Ando Y."/>
            <person name="Baba S."/>
            <person name="Ohji S."/>
            <person name="Hamada M."/>
            <person name="Tamura T."/>
            <person name="Yamazoe A."/>
            <person name="Yamazaki S."/>
            <person name="Fujita N."/>
        </authorList>
    </citation>
    <scope>NUCLEOTIDE SEQUENCE [LARGE SCALE GENOMIC DNA]</scope>
    <source>
        <strain evidence="3 4">NBRC 108223</strain>
    </source>
</reference>
<evidence type="ECO:0000313" key="4">
    <source>
        <dbReference type="Proteomes" id="UP000010988"/>
    </source>
</evidence>
<dbReference type="Pfam" id="PF05145">
    <property type="entry name" value="AbrB"/>
    <property type="match status" value="1"/>
</dbReference>
<feature type="transmembrane region" description="Helical" evidence="2">
    <location>
        <begin position="221"/>
        <end position="242"/>
    </location>
</feature>
<dbReference type="PIRSF" id="PIRSF038991">
    <property type="entry name" value="Protein_AbrB"/>
    <property type="match status" value="1"/>
</dbReference>
<feature type="transmembrane region" description="Helical" evidence="2">
    <location>
        <begin position="126"/>
        <end position="149"/>
    </location>
</feature>
<dbReference type="Proteomes" id="UP000010988">
    <property type="component" value="Unassembled WGS sequence"/>
</dbReference>
<feature type="transmembrane region" description="Helical" evidence="2">
    <location>
        <begin position="275"/>
        <end position="295"/>
    </location>
</feature>
<feature type="transmembrane region" description="Helical" evidence="2">
    <location>
        <begin position="307"/>
        <end position="329"/>
    </location>
</feature>
<evidence type="ECO:0000256" key="2">
    <source>
        <dbReference type="SAM" id="Phobius"/>
    </source>
</evidence>
<feature type="region of interest" description="Disordered" evidence="1">
    <location>
        <begin position="1"/>
        <end position="23"/>
    </location>
</feature>
<dbReference type="AlphaFoldDB" id="L7KDX3"/>
<organism evidence="3 4">
    <name type="scientific">Gordonia aichiensis NBRC 108223</name>
    <dbReference type="NCBI Taxonomy" id="1220583"/>
    <lineage>
        <taxon>Bacteria</taxon>
        <taxon>Bacillati</taxon>
        <taxon>Actinomycetota</taxon>
        <taxon>Actinomycetes</taxon>
        <taxon>Mycobacteriales</taxon>
        <taxon>Gordoniaceae</taxon>
        <taxon>Gordonia</taxon>
    </lineage>
</organism>
<proteinExistence type="predicted"/>